<gene>
    <name evidence="3" type="ORF">HMJ29_18655</name>
</gene>
<dbReference type="InterPro" id="IPR004843">
    <property type="entry name" value="Calcineurin-like_PHP"/>
</dbReference>
<dbReference type="SUPFAM" id="SSF56091">
    <property type="entry name" value="DNA ligase/mRNA capping enzyme, catalytic domain"/>
    <property type="match status" value="1"/>
</dbReference>
<dbReference type="GO" id="GO:0016791">
    <property type="term" value="F:phosphatase activity"/>
    <property type="evidence" value="ECO:0007669"/>
    <property type="project" value="TreeGrafter"/>
</dbReference>
<evidence type="ECO:0000313" key="3">
    <source>
        <dbReference type="EMBL" id="QJX48821.1"/>
    </source>
</evidence>
<dbReference type="InterPro" id="IPR050126">
    <property type="entry name" value="Ap4A_hydrolase"/>
</dbReference>
<dbReference type="SUPFAM" id="SSF52540">
    <property type="entry name" value="P-loop containing nucleoside triphosphate hydrolases"/>
    <property type="match status" value="1"/>
</dbReference>
<keyword evidence="3" id="KW-0808">Transferase</keyword>
<accession>A0A6M6BJR0</accession>
<dbReference type="SUPFAM" id="SSF56300">
    <property type="entry name" value="Metallo-dependent phosphatases"/>
    <property type="match status" value="1"/>
</dbReference>
<dbReference type="Gene3D" id="3.40.50.300">
    <property type="entry name" value="P-loop containing nucleotide triphosphate hydrolases"/>
    <property type="match status" value="1"/>
</dbReference>
<proteinExistence type="predicted"/>
<keyword evidence="4" id="KW-1185">Reference proteome</keyword>
<dbReference type="InterPro" id="IPR006186">
    <property type="entry name" value="Ser/Thr-sp_prot-phosphatase"/>
</dbReference>
<evidence type="ECO:0000313" key="4">
    <source>
        <dbReference type="Proteomes" id="UP000501623"/>
    </source>
</evidence>
<dbReference type="CDD" id="cd07423">
    <property type="entry name" value="MPP_Prp_like"/>
    <property type="match status" value="1"/>
</dbReference>
<dbReference type="GO" id="GO:0005737">
    <property type="term" value="C:cytoplasm"/>
    <property type="evidence" value="ECO:0007669"/>
    <property type="project" value="TreeGrafter"/>
</dbReference>
<dbReference type="Gene3D" id="3.60.21.10">
    <property type="match status" value="1"/>
</dbReference>
<organism evidence="3 4">
    <name type="scientific">Hymenobacter taeanensis</name>
    <dbReference type="NCBI Taxonomy" id="2735321"/>
    <lineage>
        <taxon>Bacteria</taxon>
        <taxon>Pseudomonadati</taxon>
        <taxon>Bacteroidota</taxon>
        <taxon>Cytophagia</taxon>
        <taxon>Cytophagales</taxon>
        <taxon>Hymenobacteraceae</taxon>
        <taxon>Hymenobacter</taxon>
    </lineage>
</organism>
<dbReference type="InterPro" id="IPR029052">
    <property type="entry name" value="Metallo-depent_PP-like"/>
</dbReference>
<dbReference type="KEGG" id="hts:HMJ29_18655"/>
<dbReference type="InterPro" id="IPR032380">
    <property type="entry name" value="PNKP_ligase_dom"/>
</dbReference>
<feature type="domain" description="Polynucleotide kinase-phosphatase ligase" evidence="2">
    <location>
        <begin position="492"/>
        <end position="869"/>
    </location>
</feature>
<dbReference type="InterPro" id="IPR041780">
    <property type="entry name" value="MPP_PrpE-like"/>
</dbReference>
<dbReference type="NCBIfam" id="TIGR04075">
    <property type="entry name" value="bacter_Pnkp"/>
    <property type="match status" value="1"/>
</dbReference>
<dbReference type="Proteomes" id="UP000501623">
    <property type="component" value="Chromosome"/>
</dbReference>
<feature type="domain" description="Calcineurin-like phosphoesterase" evidence="1">
    <location>
        <begin position="187"/>
        <end position="387"/>
    </location>
</feature>
<dbReference type="PANTHER" id="PTHR42850">
    <property type="entry name" value="METALLOPHOSPHOESTERASE"/>
    <property type="match status" value="1"/>
</dbReference>
<evidence type="ECO:0000259" key="2">
    <source>
        <dbReference type="Pfam" id="PF16542"/>
    </source>
</evidence>
<dbReference type="PRINTS" id="PR00114">
    <property type="entry name" value="STPHPHTASE"/>
</dbReference>
<keyword evidence="3" id="KW-0418">Kinase</keyword>
<dbReference type="InterPro" id="IPR027417">
    <property type="entry name" value="P-loop_NTPase"/>
</dbReference>
<dbReference type="EMBL" id="CP053538">
    <property type="protein sequence ID" value="QJX48821.1"/>
    <property type="molecule type" value="Genomic_DNA"/>
</dbReference>
<dbReference type="Gene3D" id="3.30.470.30">
    <property type="entry name" value="DNA ligase/mRNA capping enzyme"/>
    <property type="match status" value="2"/>
</dbReference>
<reference evidence="3 4" key="1">
    <citation type="submission" date="2020-05" db="EMBL/GenBank/DDBJ databases">
        <title>Complete genome sequence of Hymenobacter sp. TS19 in Coasted Sand Dune.</title>
        <authorList>
            <person name="Lee J.-H."/>
            <person name="Jung J.-H."/>
            <person name="Jeong S."/>
            <person name="Zhao L."/>
            <person name="Kim M.-K."/>
            <person name="Seo H.-S."/>
            <person name="Lim S."/>
        </authorList>
    </citation>
    <scope>NUCLEOTIDE SEQUENCE [LARGE SCALE GENOMIC DNA]</scope>
    <source>
        <strain evidence="3 4">TS19</strain>
    </source>
</reference>
<protein>
    <submittedName>
        <fullName evidence="3">Polynucleotide kinase-phosphatase</fullName>
    </submittedName>
</protein>
<dbReference type="AlphaFoldDB" id="A0A6M6BJR0"/>
<dbReference type="InterPro" id="IPR024028">
    <property type="entry name" value="PNKP_bac"/>
</dbReference>
<dbReference type="Pfam" id="PF13671">
    <property type="entry name" value="AAA_33"/>
    <property type="match status" value="1"/>
</dbReference>
<dbReference type="GO" id="GO:0016301">
    <property type="term" value="F:kinase activity"/>
    <property type="evidence" value="ECO:0007669"/>
    <property type="project" value="UniProtKB-KW"/>
</dbReference>
<name>A0A6M6BJR0_9BACT</name>
<dbReference type="Pfam" id="PF16542">
    <property type="entry name" value="PNKP_ligase"/>
    <property type="match status" value="1"/>
</dbReference>
<dbReference type="RefSeq" id="WP_171592905.1">
    <property type="nucleotide sequence ID" value="NZ_CP053538.1"/>
</dbReference>
<dbReference type="Pfam" id="PF00149">
    <property type="entry name" value="Metallophos"/>
    <property type="match status" value="1"/>
</dbReference>
<dbReference type="PANTHER" id="PTHR42850:SF7">
    <property type="entry name" value="BIS(5'-NUCLEOSYL)-TETRAPHOSPHATASE PRPE [ASYMMETRICAL]"/>
    <property type="match status" value="1"/>
</dbReference>
<sequence>MPLYTSLKLPELSLVLLIGTSGAGKSTFARRLFKATEIVSSDQCRALVADDENDQSATPEAFALLHYLIGLRLKRGLLTVVDATNVQPEARKTLVQLARDYHVLPTAIILDVPDRLAEDRNRQRAERQHMGRHVVPQQRQQLRRSLKTLKQEGFRHIYHLHGPEEIDAVQTIVRDPLYSNRKQDAGPFDIIGDVHGCYQELVQLLSGLGYGVEEVPMQDARDLGVRVTAPAGRRALFLGDLVDRGPASPQVLRLVMHMVQSGLALCVPGNHDIKLLRYLNGKSVNEQHGFAETVAQLATESDTFKSQVRQFLDGLVSHYVLDGGQLVVAHAGMREEMQGRGSGAVRAFALFGETTGEIDEFGLPVRYNWASEYRGRAMVVYGHTPVPNAEWLNNTIDIDTGCVFGGHLTALRYPERVLVAVPAAQVYCEPVRPLDYLRQQQEAALGSLSAAGSLTAQQQHDDLLDIRDVTGKQIIKTRLLPSVTIREENATAALEVMSRFALNPKWLLYLPPTMSPSETSALPDLLEHPTEAFDYFRRQGQERVVCEEKHMGSRVVVVLAKDEDAARRRFGVVGEGPGKCYTRTGRNFFTDSGLEAAFLTRLQEALATAGFWEKFQTDWLCLDAELLPWSAKAQELIRNQYAAVAAAATAALPEAAAVLTQAAARGLDGIEALLARTTARQTAAQHYAEAYRRYSWPVESLADLRLAPFHLLATEGRTYFDKDHAWQMETLRAICLADEALLRATPYRVVHLQDVADVEAATQWWTDLTAAGGEGMVVKPYDFIPGGRQNLVQPALKCRGREYLRIIYGPDYLLPGNLERLRERAVKSKRNLALREFALGVEGLERFVAGAPLREVHQCVFGVLALESEAIDPRL</sequence>
<evidence type="ECO:0000259" key="1">
    <source>
        <dbReference type="Pfam" id="PF00149"/>
    </source>
</evidence>